<accession>A0A6B8DMJ1</accession>
<geneLocation type="plasmid" evidence="4">
    <name>p516602-KPC</name>
</geneLocation>
<protein>
    <submittedName>
        <fullName evidence="5">IncF plasmid conjugative transfer pilus assembly protein TraB</fullName>
    </submittedName>
</protein>
<dbReference type="EMBL" id="MN310368">
    <property type="protein sequence ID" value="QGJ79982.1"/>
    <property type="molecule type" value="Genomic_DNA"/>
</dbReference>
<reference evidence="5" key="1">
    <citation type="submission" date="2019-08" db="EMBL/GenBank/DDBJ databases">
        <authorList>
            <person name="Zhou D."/>
        </authorList>
    </citation>
    <scope>NUCLEOTIDE SEQUENCE</scope>
    <source>
        <strain evidence="4">170516602</strain>
        <strain evidence="5">1712229813</strain>
        <plasmid evidence="5">p229813-KPC</plasmid>
        <plasmid evidence="4">p516602-KPC</plasmid>
    </source>
</reference>
<dbReference type="InterPro" id="IPR005498">
    <property type="entry name" value="T4SS_VirB10/TraB/TrbI"/>
</dbReference>
<evidence type="ECO:0000313" key="5">
    <source>
        <dbReference type="EMBL" id="QGJ79982.1"/>
    </source>
</evidence>
<sequence>MAVNINSFVRKNQNKLFAIILVVAVIAVAAVFYINKKASEPKAPKADFEDEVLLEPDLTGAVSNTFDNKVDAQILTDSQTMARENKQAVAEMTRSYNEVQNKLKEKDKELYDLKKRLDELELQKISSAPVAPTPVNQPPLSNDNESTIERITRGTSAGNTTPQQRISYSAPVPVAGQLETKTFSYRDPAKESKAKERFYIPTGSFSNAIILEGADANAAVTAKETDTSPMQFKLTGQLHLPSNQRSDKLENCFVTAATYGDISSERAIVRLQRLSCVINGKHIDTAVKGHVSFYGKNGIKGIPVMRNGQILGLAFTSGTLGGFGSAISQIGQTTVGIGAEHTVSAGEVAQQAAGKGMQSAANKLADYYIALAEQYHPIIPIGSANRVEVVFQEGFWAEFLEDKESQEQPGEMTADGSLQPDEFEDNSDLPPELVNQLGNINNGQLDEFVAPNNKRK</sequence>
<evidence type="ECO:0000256" key="3">
    <source>
        <dbReference type="SAM" id="Phobius"/>
    </source>
</evidence>
<feature type="region of interest" description="Disordered" evidence="2">
    <location>
        <begin position="402"/>
        <end position="456"/>
    </location>
</feature>
<feature type="transmembrane region" description="Helical" evidence="3">
    <location>
        <begin position="16"/>
        <end position="34"/>
    </location>
</feature>
<dbReference type="AlphaFoldDB" id="A0A6B8DMJ1"/>
<dbReference type="Pfam" id="PF03743">
    <property type="entry name" value="TrbI"/>
    <property type="match status" value="1"/>
</dbReference>
<keyword evidence="3" id="KW-0472">Membrane</keyword>
<evidence type="ECO:0000256" key="1">
    <source>
        <dbReference type="SAM" id="Coils"/>
    </source>
</evidence>
<organism evidence="5">
    <name type="scientific">Morganella morganii</name>
    <name type="common">Proteus morganii</name>
    <dbReference type="NCBI Taxonomy" id="582"/>
    <lineage>
        <taxon>Bacteria</taxon>
        <taxon>Pseudomonadati</taxon>
        <taxon>Pseudomonadota</taxon>
        <taxon>Gammaproteobacteria</taxon>
        <taxon>Enterobacterales</taxon>
        <taxon>Morganellaceae</taxon>
        <taxon>Morganella</taxon>
    </lineage>
</organism>
<dbReference type="CDD" id="cd16430">
    <property type="entry name" value="TraB"/>
    <property type="match status" value="1"/>
</dbReference>
<evidence type="ECO:0000256" key="2">
    <source>
        <dbReference type="SAM" id="MobiDB-lite"/>
    </source>
</evidence>
<geneLocation type="plasmid" evidence="5">
    <name>p229813-KPC</name>
</geneLocation>
<keyword evidence="1" id="KW-0175">Coiled coil</keyword>
<keyword evidence="5" id="KW-0614">Plasmid</keyword>
<name>A0A6B8DMJ1_MORMO</name>
<feature type="coiled-coil region" evidence="1">
    <location>
        <begin position="82"/>
        <end position="123"/>
    </location>
</feature>
<keyword evidence="3" id="KW-1133">Transmembrane helix</keyword>
<evidence type="ECO:0000313" key="4">
    <source>
        <dbReference type="EMBL" id="QFX76214.1"/>
    </source>
</evidence>
<dbReference type="EMBL" id="MN310367">
    <property type="protein sequence ID" value="QFX76214.1"/>
    <property type="molecule type" value="Genomic_DNA"/>
</dbReference>
<proteinExistence type="predicted"/>
<dbReference type="RefSeq" id="WP_205448080.1">
    <property type="nucleotide sequence ID" value="NZ_CAXONK010000017.1"/>
</dbReference>
<keyword evidence="3" id="KW-0812">Transmembrane</keyword>